<organism evidence="1 2">
    <name type="scientific">Methanocaldococcus jannaschii</name>
    <dbReference type="NCBI Taxonomy" id="2190"/>
    <lineage>
        <taxon>Archaea</taxon>
        <taxon>Methanobacteriati</taxon>
        <taxon>Methanobacteriota</taxon>
        <taxon>Methanomada group</taxon>
        <taxon>Methanococci</taxon>
        <taxon>Methanococcales</taxon>
        <taxon>Methanocaldococcaceae</taxon>
        <taxon>Methanocaldococcus</taxon>
    </lineage>
</organism>
<dbReference type="Pfam" id="PF04458">
    <property type="entry name" value="DUF505"/>
    <property type="match status" value="1"/>
</dbReference>
<evidence type="ECO:0000313" key="2">
    <source>
        <dbReference type="Proteomes" id="UP000645676"/>
    </source>
</evidence>
<dbReference type="OMA" id="ISMIRYS"/>
<dbReference type="Proteomes" id="UP000645676">
    <property type="component" value="Unassembled WGS sequence"/>
</dbReference>
<reference evidence="1" key="1">
    <citation type="journal article" date="2020" name="bioRxiv">
        <title>A rank-normalized archaeal taxonomy based on genome phylogeny resolves widespread incomplete and uneven classifications.</title>
        <authorList>
            <person name="Rinke C."/>
            <person name="Chuvochina M."/>
            <person name="Mussig A.J."/>
            <person name="Chaumeil P.-A."/>
            <person name="Waite D.W."/>
            <person name="Whitman W.B."/>
            <person name="Parks D.H."/>
            <person name="Hugenholtz P."/>
        </authorList>
    </citation>
    <scope>NUCLEOTIDE SEQUENCE</scope>
    <source>
        <strain evidence="1">UBA8849</strain>
    </source>
</reference>
<proteinExistence type="predicted"/>
<dbReference type="AlphaFoldDB" id="A0A832T4E4"/>
<dbReference type="PIRSF" id="PIRSF029056">
    <property type="entry name" value="DUF505"/>
    <property type="match status" value="1"/>
</dbReference>
<accession>A0A832T4E4</accession>
<protein>
    <submittedName>
        <fullName evidence="1">DUF505 family protein</fullName>
    </submittedName>
</protein>
<dbReference type="RefSeq" id="WP_010870872.1">
    <property type="nucleotide sequence ID" value="NC_000909.1"/>
</dbReference>
<evidence type="ECO:0000313" key="1">
    <source>
        <dbReference type="EMBL" id="HII59828.1"/>
    </source>
</evidence>
<name>A0A832T4E4_9EURY</name>
<comment type="caution">
    <text evidence="1">The sequence shown here is derived from an EMBL/GenBank/DDBJ whole genome shotgun (WGS) entry which is preliminary data.</text>
</comment>
<dbReference type="InterPro" id="IPR007548">
    <property type="entry name" value="DUF505"/>
</dbReference>
<sequence>MFLKKRHLEILKKMKETEMQNEIEKALPEEFKTRALELFILGFAELKGDKIIFTEAGKKLMEIVDKIDLEKIPDIFVDSEIIKIMELLEETGNVPEDWMLMLKERFLADENGLTEIGKEILKIYRETHPVVYLTPELLAFIKDMPKIGVYDELITYKNTKEYGDNIINALQAMRLLLISPKTESGKAFSTTKALNYVLKVASLVPNLSRALILRKEDFEILERGETTEEMTESGFYAEGKVTELGQAMMDTYKEMGKVEEKTLPIYVLEDEIKVLKAIEEIKEKYETNPEIIPTYDEIKKRTNIDDLGAVLHTLESKELIKREVVKNKDTYWMTEFGEKVKDLGEVSTDGMKAITYPESGDVPIAEWVIKGKEEGTVKRGITEKGKYLIKLSKTIKRKPYLTKYDISTLIKIPRKRYIHRDELVKLIQGHVGGDEKEIIKSLGEAESKGFIKELQNKMIKLTELGEEVKTAIEMAKIQELLATKFAVTPTTFNILKTIYDHKEEFDKVWKEKSEGKEHKENEIVLLAKYLSLTPEEIKKNLVILKNVGFIGKKGLTDAGVKLVEAYLNFYQ</sequence>
<gene>
    <name evidence="1" type="ORF">HA335_04540</name>
</gene>
<dbReference type="EMBL" id="DUJR01000024">
    <property type="protein sequence ID" value="HII59828.1"/>
    <property type="molecule type" value="Genomic_DNA"/>
</dbReference>